<protein>
    <submittedName>
        <fullName evidence="1">Uncharacterized protein</fullName>
    </submittedName>
</protein>
<keyword evidence="2" id="KW-1185">Reference proteome</keyword>
<dbReference type="EMBL" id="BAEO01000060">
    <property type="protein sequence ID" value="GAC21031.1"/>
    <property type="molecule type" value="Genomic_DNA"/>
</dbReference>
<dbReference type="AlphaFoldDB" id="K6YAP8"/>
<reference evidence="1 2" key="1">
    <citation type="journal article" date="2017" name="Antonie Van Leeuwenhoek">
        <title>Rhizobium rhizosphaerae sp. nov., a novel species isolated from rice rhizosphere.</title>
        <authorList>
            <person name="Zhao J.J."/>
            <person name="Zhang J."/>
            <person name="Zhang R.J."/>
            <person name="Zhang C.W."/>
            <person name="Yin H.Q."/>
            <person name="Zhang X.X."/>
        </authorList>
    </citation>
    <scope>NUCLEOTIDE SEQUENCE [LARGE SCALE GENOMIC DNA]</scope>
    <source>
        <strain evidence="1 2">BSs20135</strain>
    </source>
</reference>
<name>K6YAP8_9ALTE</name>
<proteinExistence type="predicted"/>
<gene>
    <name evidence="1" type="ORF">GARC_4089</name>
</gene>
<evidence type="ECO:0000313" key="1">
    <source>
        <dbReference type="EMBL" id="GAC21031.1"/>
    </source>
</evidence>
<dbReference type="Proteomes" id="UP000006327">
    <property type="component" value="Unassembled WGS sequence"/>
</dbReference>
<sequence>MREYYGYAVLMQITEIHDSLQLEKVEQISFMIKRAPCNIQ</sequence>
<accession>K6YAP8</accession>
<evidence type="ECO:0000313" key="2">
    <source>
        <dbReference type="Proteomes" id="UP000006327"/>
    </source>
</evidence>
<organism evidence="1 2">
    <name type="scientific">Paraglaciecola arctica BSs20135</name>
    <dbReference type="NCBI Taxonomy" id="493475"/>
    <lineage>
        <taxon>Bacteria</taxon>
        <taxon>Pseudomonadati</taxon>
        <taxon>Pseudomonadota</taxon>
        <taxon>Gammaproteobacteria</taxon>
        <taxon>Alteromonadales</taxon>
        <taxon>Alteromonadaceae</taxon>
        <taxon>Paraglaciecola</taxon>
    </lineage>
</organism>
<comment type="caution">
    <text evidence="1">The sequence shown here is derived from an EMBL/GenBank/DDBJ whole genome shotgun (WGS) entry which is preliminary data.</text>
</comment>